<dbReference type="Proteomes" id="UP001603857">
    <property type="component" value="Unassembled WGS sequence"/>
</dbReference>
<keyword evidence="3" id="KW-1185">Reference proteome</keyword>
<gene>
    <name evidence="2" type="ORF">Fmac_015394</name>
</gene>
<reference evidence="2 3" key="1">
    <citation type="submission" date="2024-08" db="EMBL/GenBank/DDBJ databases">
        <title>Insights into the chromosomal genome structure of Flemingia macrophylla.</title>
        <authorList>
            <person name="Ding Y."/>
            <person name="Zhao Y."/>
            <person name="Bi W."/>
            <person name="Wu M."/>
            <person name="Zhao G."/>
            <person name="Gong Y."/>
            <person name="Li W."/>
            <person name="Zhang P."/>
        </authorList>
    </citation>
    <scope>NUCLEOTIDE SEQUENCE [LARGE SCALE GENOMIC DNA]</scope>
    <source>
        <strain evidence="2">DYQJB</strain>
        <tissue evidence="2">Leaf</tissue>
    </source>
</reference>
<name>A0ABD1MEG6_9FABA</name>
<evidence type="ECO:0000313" key="2">
    <source>
        <dbReference type="EMBL" id="KAL2334181.1"/>
    </source>
</evidence>
<feature type="compositionally biased region" description="Polar residues" evidence="1">
    <location>
        <begin position="40"/>
        <end position="49"/>
    </location>
</feature>
<feature type="compositionally biased region" description="Low complexity" evidence="1">
    <location>
        <begin position="108"/>
        <end position="120"/>
    </location>
</feature>
<accession>A0ABD1MEG6</accession>
<dbReference type="AlphaFoldDB" id="A0ABD1MEG6"/>
<evidence type="ECO:0000256" key="1">
    <source>
        <dbReference type="SAM" id="MobiDB-lite"/>
    </source>
</evidence>
<sequence length="144" mass="15467">MKTEVTKEQDCYACLLFSFHPHPLSRNTLIFHPHTLSDSFPLQPVSSPHPTQPHLASPPPPTYPTPSRRSSPRRRTAPRLDAAPCLAATPRRRTLPRGLGAAPSRCTSPSRLAASLGLASLPPPTHPMAEPSACSPPASFSPSI</sequence>
<evidence type="ECO:0000313" key="3">
    <source>
        <dbReference type="Proteomes" id="UP001603857"/>
    </source>
</evidence>
<protein>
    <submittedName>
        <fullName evidence="2">Uncharacterized protein</fullName>
    </submittedName>
</protein>
<feature type="region of interest" description="Disordered" evidence="1">
    <location>
        <begin position="40"/>
        <end position="144"/>
    </location>
</feature>
<feature type="compositionally biased region" description="Low complexity" evidence="1">
    <location>
        <begin position="127"/>
        <end position="144"/>
    </location>
</feature>
<comment type="caution">
    <text evidence="2">The sequence shown here is derived from an EMBL/GenBank/DDBJ whole genome shotgun (WGS) entry which is preliminary data.</text>
</comment>
<proteinExistence type="predicted"/>
<dbReference type="EMBL" id="JBGMDY010000005">
    <property type="protein sequence ID" value="KAL2334181.1"/>
    <property type="molecule type" value="Genomic_DNA"/>
</dbReference>
<organism evidence="2 3">
    <name type="scientific">Flemingia macrophylla</name>
    <dbReference type="NCBI Taxonomy" id="520843"/>
    <lineage>
        <taxon>Eukaryota</taxon>
        <taxon>Viridiplantae</taxon>
        <taxon>Streptophyta</taxon>
        <taxon>Embryophyta</taxon>
        <taxon>Tracheophyta</taxon>
        <taxon>Spermatophyta</taxon>
        <taxon>Magnoliopsida</taxon>
        <taxon>eudicotyledons</taxon>
        <taxon>Gunneridae</taxon>
        <taxon>Pentapetalae</taxon>
        <taxon>rosids</taxon>
        <taxon>fabids</taxon>
        <taxon>Fabales</taxon>
        <taxon>Fabaceae</taxon>
        <taxon>Papilionoideae</taxon>
        <taxon>50 kb inversion clade</taxon>
        <taxon>NPAAA clade</taxon>
        <taxon>indigoferoid/millettioid clade</taxon>
        <taxon>Phaseoleae</taxon>
        <taxon>Flemingia</taxon>
    </lineage>
</organism>